<sequence>MNTMTSKQRDLTIRQVSEDEIDKVSGGIAPAIGFAISLATHIGLGGVRTAFFRHALSGLSLGSSAYSLGTAYGGSYSRGDNPNIDNH</sequence>
<organism evidence="1 2">
    <name type="scientific">Sediminihaliea albiluteola</name>
    <dbReference type="NCBI Taxonomy" id="2758564"/>
    <lineage>
        <taxon>Bacteria</taxon>
        <taxon>Pseudomonadati</taxon>
        <taxon>Pseudomonadota</taxon>
        <taxon>Gammaproteobacteria</taxon>
        <taxon>Cellvibrionales</taxon>
        <taxon>Halieaceae</taxon>
        <taxon>Sediminihaliea</taxon>
    </lineage>
</organism>
<evidence type="ECO:0000313" key="1">
    <source>
        <dbReference type="EMBL" id="MBA6412848.1"/>
    </source>
</evidence>
<reference evidence="1 2" key="1">
    <citation type="submission" date="2020-07" db="EMBL/GenBank/DDBJ databases">
        <title>Halieaceae bacterium, F7430, whole genome shotgun sequencing project.</title>
        <authorList>
            <person name="Jiang S."/>
            <person name="Liu Z.W."/>
            <person name="Du Z.J."/>
        </authorList>
    </citation>
    <scope>NUCLEOTIDE SEQUENCE [LARGE SCALE GENOMIC DNA]</scope>
    <source>
        <strain evidence="1 2">F7430</strain>
    </source>
</reference>
<gene>
    <name evidence="1" type="ORF">H2508_06970</name>
</gene>
<dbReference type="AlphaFoldDB" id="A0A7W2YK09"/>
<dbReference type="Proteomes" id="UP000539350">
    <property type="component" value="Unassembled WGS sequence"/>
</dbReference>
<evidence type="ECO:0000313" key="2">
    <source>
        <dbReference type="Proteomes" id="UP000539350"/>
    </source>
</evidence>
<accession>A0A7W2YK09</accession>
<protein>
    <submittedName>
        <fullName evidence="1">Uncharacterized protein</fullName>
    </submittedName>
</protein>
<dbReference type="EMBL" id="JACFXU010000014">
    <property type="protein sequence ID" value="MBA6412848.1"/>
    <property type="molecule type" value="Genomic_DNA"/>
</dbReference>
<proteinExistence type="predicted"/>
<name>A0A7W2YK09_9GAMM</name>
<comment type="caution">
    <text evidence="1">The sequence shown here is derived from an EMBL/GenBank/DDBJ whole genome shotgun (WGS) entry which is preliminary data.</text>
</comment>
<dbReference type="RefSeq" id="WP_182170973.1">
    <property type="nucleotide sequence ID" value="NZ_JACFXU010000014.1"/>
</dbReference>
<keyword evidence="2" id="KW-1185">Reference proteome</keyword>